<dbReference type="Proteomes" id="UP000696280">
    <property type="component" value="Unassembled WGS sequence"/>
</dbReference>
<evidence type="ECO:0000313" key="3">
    <source>
        <dbReference type="Proteomes" id="UP000696280"/>
    </source>
</evidence>
<feature type="compositionally biased region" description="Low complexity" evidence="1">
    <location>
        <begin position="284"/>
        <end position="301"/>
    </location>
</feature>
<name>A0A9N9LC86_9HELO</name>
<keyword evidence="3" id="KW-1185">Reference proteome</keyword>
<dbReference type="OrthoDB" id="3507397at2759"/>
<protein>
    <submittedName>
        <fullName evidence="2">Uncharacterized protein</fullName>
    </submittedName>
</protein>
<feature type="region of interest" description="Disordered" evidence="1">
    <location>
        <begin position="230"/>
        <end position="250"/>
    </location>
</feature>
<reference evidence="2" key="1">
    <citation type="submission" date="2021-07" db="EMBL/GenBank/DDBJ databases">
        <authorList>
            <person name="Durling M."/>
        </authorList>
    </citation>
    <scope>NUCLEOTIDE SEQUENCE</scope>
</reference>
<dbReference type="AlphaFoldDB" id="A0A9N9LC86"/>
<dbReference type="EMBL" id="CAJVRL010000103">
    <property type="protein sequence ID" value="CAG8960807.1"/>
    <property type="molecule type" value="Genomic_DNA"/>
</dbReference>
<evidence type="ECO:0000256" key="1">
    <source>
        <dbReference type="SAM" id="MobiDB-lite"/>
    </source>
</evidence>
<feature type="compositionally biased region" description="Polar residues" evidence="1">
    <location>
        <begin position="126"/>
        <end position="139"/>
    </location>
</feature>
<accession>A0A9N9LC86</accession>
<comment type="caution">
    <text evidence="2">The sequence shown here is derived from an EMBL/GenBank/DDBJ whole genome shotgun (WGS) entry which is preliminary data.</text>
</comment>
<organism evidence="2 3">
    <name type="scientific">Hymenoscyphus fraxineus</name>
    <dbReference type="NCBI Taxonomy" id="746836"/>
    <lineage>
        <taxon>Eukaryota</taxon>
        <taxon>Fungi</taxon>
        <taxon>Dikarya</taxon>
        <taxon>Ascomycota</taxon>
        <taxon>Pezizomycotina</taxon>
        <taxon>Leotiomycetes</taxon>
        <taxon>Helotiales</taxon>
        <taxon>Helotiaceae</taxon>
        <taxon>Hymenoscyphus</taxon>
    </lineage>
</organism>
<feature type="region of interest" description="Disordered" evidence="1">
    <location>
        <begin position="187"/>
        <end position="207"/>
    </location>
</feature>
<feature type="compositionally biased region" description="Low complexity" evidence="1">
    <location>
        <begin position="109"/>
        <end position="119"/>
    </location>
</feature>
<sequence>MDSLTPPTYEIFRDKHGIPQFSPKRGTRALINALSYAFPTLETELELMQAALQKFFVSEKRVSGTFICELPENNLQASLKDQKDDVESPLPSADAFLRSWKVALEPQRGARAGSRSSSRVEGRTPALTSRNTSRASSRCGTPAWRESDGEVVKGGSMTTWSLSSGQEIEKKKRTPYDPVKRRKVAENRGNACEKHRSQKTACDPTSCPQNKLYSKASNCNKLESSIVNSEAEFPKSDQRPGVSRPELQTSTSSFLVEDKTLLMGSEDFWDTSFCNLMPIQSHTSQTSTMTRTSSSHSTRTTTYDESPYSKPDFSDSHISNGLHFNNSSTALLGLDSLLDETPAWKSSGDNTLWQISTDPQATLEDPFMGWGDKCASQNLGEYEWVVEHL</sequence>
<evidence type="ECO:0000313" key="2">
    <source>
        <dbReference type="EMBL" id="CAG8960807.1"/>
    </source>
</evidence>
<proteinExistence type="predicted"/>
<gene>
    <name evidence="2" type="ORF">HYFRA_00002344</name>
</gene>
<feature type="region of interest" description="Disordered" evidence="1">
    <location>
        <begin position="107"/>
        <end position="151"/>
    </location>
</feature>
<feature type="region of interest" description="Disordered" evidence="1">
    <location>
        <begin position="284"/>
        <end position="308"/>
    </location>
</feature>